<dbReference type="EMBL" id="CP051205">
    <property type="protein sequence ID" value="QJB30493.1"/>
    <property type="molecule type" value="Genomic_DNA"/>
</dbReference>
<feature type="transmembrane region" description="Helical" evidence="1">
    <location>
        <begin position="361"/>
        <end position="380"/>
    </location>
</feature>
<dbReference type="Pfam" id="PF04389">
    <property type="entry name" value="Peptidase_M28"/>
    <property type="match status" value="1"/>
</dbReference>
<feature type="transmembrane region" description="Helical" evidence="1">
    <location>
        <begin position="432"/>
        <end position="451"/>
    </location>
</feature>
<evidence type="ECO:0000256" key="1">
    <source>
        <dbReference type="SAM" id="Phobius"/>
    </source>
</evidence>
<feature type="transmembrane region" description="Helical" evidence="1">
    <location>
        <begin position="488"/>
        <end position="509"/>
    </location>
</feature>
<feature type="transmembrane region" description="Helical" evidence="1">
    <location>
        <begin position="400"/>
        <end position="420"/>
    </location>
</feature>
<feature type="transmembrane region" description="Helical" evidence="1">
    <location>
        <begin position="546"/>
        <end position="564"/>
    </location>
</feature>
<keyword evidence="1" id="KW-1133">Transmembrane helix</keyword>
<dbReference type="PANTHER" id="PTHR12147">
    <property type="entry name" value="METALLOPEPTIDASE M28 FAMILY MEMBER"/>
    <property type="match status" value="1"/>
</dbReference>
<proteinExistence type="predicted"/>
<dbReference type="Gene3D" id="3.40.630.10">
    <property type="entry name" value="Zn peptidases"/>
    <property type="match status" value="1"/>
</dbReference>
<feature type="transmembrane region" description="Helical" evidence="1">
    <location>
        <begin position="331"/>
        <end position="349"/>
    </location>
</feature>
<dbReference type="RefSeq" id="WP_168802773.1">
    <property type="nucleotide sequence ID" value="NZ_CP051205.1"/>
</dbReference>
<dbReference type="GO" id="GO:0008235">
    <property type="term" value="F:metalloexopeptidase activity"/>
    <property type="evidence" value="ECO:0007669"/>
    <property type="project" value="InterPro"/>
</dbReference>
<evidence type="ECO:0000313" key="3">
    <source>
        <dbReference type="EMBL" id="QJB30493.1"/>
    </source>
</evidence>
<name>A0AAE7D5C9_9BACT</name>
<dbReference type="InterPro" id="IPR045175">
    <property type="entry name" value="M28_fam"/>
</dbReference>
<protein>
    <submittedName>
        <fullName evidence="3">M28 family peptidase</fullName>
    </submittedName>
</protein>
<organism evidence="3 4">
    <name type="scientific">Chitinophaga oryzae</name>
    <dbReference type="NCBI Taxonomy" id="2725414"/>
    <lineage>
        <taxon>Bacteria</taxon>
        <taxon>Pseudomonadati</taxon>
        <taxon>Bacteroidota</taxon>
        <taxon>Chitinophagia</taxon>
        <taxon>Chitinophagales</taxon>
        <taxon>Chitinophagaceae</taxon>
        <taxon>Chitinophaga</taxon>
    </lineage>
</organism>
<sequence length="761" mass="84928">MFNHRRIAALLLVLSLGIYTYIVSRGLVPGEIKPSADKQGEFSAARALPFLKVIAREPHCAGISALTSVRNYIADYCRSKGLETEIQKAVGFNRLNHRLLAGEAHNVIARLKGTVSGRSVLVVAHYDSQPNTPGAADNGSAVASMMENINLLQKGPRLKNDVIFLFTDLEEPGRMGAEAFVRNFPGMDSIGLVLNFDARGNAGVNYIFETSGGNSWLMQELSKALKTPPVANSFAYEVYRRMPNSSDFSVFKEKGIPGWNTAFIDGYSNYHSMTDTPENLDIRTFQQQGDLMLDAIRHFGDLDLVHGIQKDAIYFNTAGNMFWVYSYTTDYILQGITLVLFVIFLVLSFRREGLTLKSMAAGVGWYLLSILLTMGLIWGLQKLVMSGYPQYGNFYSSNAYNVGYYLAAMVGLALLVYTFWYGWMGSRLSSAGTTAGALLVLLTGMLILKWFMPTATYVLYIPLLVILLITICLYYLDIRFEDRPYTYTLAQILTWLLPISLWGTFAYILYVVFSLALPFAAGIFVCLFYPLLIGTHPVLQAVHRRLLTIVALLLVVGGIIAAHMNAGSSGKHPQPTQLMYGVNKDRKEALWVSNANYKDDWLNKYIPSAEKAPFDEFYSGFGFYVWKNKAPYSEQEAAVCKVLKDTLVDGKRNLCLMIVPGVNTNSMELYFTDKIQVTKVAERDVPHNPQARLERVSFFSPPVTGVSLECTVKGCEQVGILLVERRLGIPQHLLTDKLPANMIFGPDYISNSLQIKQTIYL</sequence>
<feature type="domain" description="Peptidase M28" evidence="2">
    <location>
        <begin position="106"/>
        <end position="295"/>
    </location>
</feature>
<dbReference type="Proteomes" id="UP000502421">
    <property type="component" value="Chromosome"/>
</dbReference>
<dbReference type="KEGG" id="coy:HF329_03920"/>
<keyword evidence="1" id="KW-0472">Membrane</keyword>
<keyword evidence="1" id="KW-0812">Transmembrane</keyword>
<feature type="transmembrane region" description="Helical" evidence="1">
    <location>
        <begin position="457"/>
        <end position="476"/>
    </location>
</feature>
<evidence type="ECO:0000313" key="4">
    <source>
        <dbReference type="Proteomes" id="UP000502421"/>
    </source>
</evidence>
<gene>
    <name evidence="3" type="ORF">HF329_03920</name>
</gene>
<evidence type="ECO:0000259" key="2">
    <source>
        <dbReference type="Pfam" id="PF04389"/>
    </source>
</evidence>
<dbReference type="GO" id="GO:0006508">
    <property type="term" value="P:proteolysis"/>
    <property type="evidence" value="ECO:0007669"/>
    <property type="project" value="InterPro"/>
</dbReference>
<dbReference type="SUPFAM" id="SSF53187">
    <property type="entry name" value="Zn-dependent exopeptidases"/>
    <property type="match status" value="1"/>
</dbReference>
<dbReference type="AlphaFoldDB" id="A0AAE7D5C9"/>
<dbReference type="InterPro" id="IPR007484">
    <property type="entry name" value="Peptidase_M28"/>
</dbReference>
<accession>A0AAE7D5C9</accession>
<feature type="transmembrane region" description="Helical" evidence="1">
    <location>
        <begin position="515"/>
        <end position="534"/>
    </location>
</feature>
<reference evidence="4" key="1">
    <citation type="submission" date="2020-04" db="EMBL/GenBank/DDBJ databases">
        <authorList>
            <person name="Kittiwongwattana C."/>
        </authorList>
    </citation>
    <scope>NUCLEOTIDE SEQUENCE [LARGE SCALE GENOMIC DNA]</scope>
    <source>
        <strain evidence="4">1310</strain>
    </source>
</reference>
<dbReference type="PANTHER" id="PTHR12147:SF26">
    <property type="entry name" value="PEPTIDASE M28 DOMAIN-CONTAINING PROTEIN"/>
    <property type="match status" value="1"/>
</dbReference>